<keyword evidence="2" id="KW-0694">RNA-binding</keyword>
<reference evidence="8 9" key="1">
    <citation type="journal article" date="2024" name="BMC Biol.">
        <title>Comparative genomics of Ascetosporea gives new insight into the evolutionary basis for animal parasitism in Rhizaria.</title>
        <authorList>
            <person name="Hiltunen Thoren M."/>
            <person name="Onut-Brannstrom I."/>
            <person name="Alfjorden A."/>
            <person name="Peckova H."/>
            <person name="Swords F."/>
            <person name="Hooper C."/>
            <person name="Holzer A.S."/>
            <person name="Bass D."/>
            <person name="Burki F."/>
        </authorList>
    </citation>
    <scope>NUCLEOTIDE SEQUENCE [LARGE SCALE GENOMIC DNA]</scope>
    <source>
        <strain evidence="8">20-A016</strain>
    </source>
</reference>
<evidence type="ECO:0000256" key="6">
    <source>
        <dbReference type="RuleBase" id="RU363019"/>
    </source>
</evidence>
<dbReference type="PANTHER" id="PTHR45843">
    <property type="entry name" value="PEPTIDYL-PROLYL CIS-TRANS ISOMERASE-LIKE 4"/>
    <property type="match status" value="1"/>
</dbReference>
<proteinExistence type="inferred from homology"/>
<organism evidence="8 9">
    <name type="scientific">Bonamia ostreae</name>
    <dbReference type="NCBI Taxonomy" id="126728"/>
    <lineage>
        <taxon>Eukaryota</taxon>
        <taxon>Sar</taxon>
        <taxon>Rhizaria</taxon>
        <taxon>Endomyxa</taxon>
        <taxon>Ascetosporea</taxon>
        <taxon>Haplosporida</taxon>
        <taxon>Bonamia</taxon>
    </lineage>
</organism>
<dbReference type="EMBL" id="JBDODL010001432">
    <property type="protein sequence ID" value="MES1921513.1"/>
    <property type="molecule type" value="Genomic_DNA"/>
</dbReference>
<name>A0ABV2APB5_9EUKA</name>
<dbReference type="Pfam" id="PF00160">
    <property type="entry name" value="Pro_isomerase"/>
    <property type="match status" value="1"/>
</dbReference>
<evidence type="ECO:0000256" key="3">
    <source>
        <dbReference type="ARBA" id="ARBA00023110"/>
    </source>
</evidence>
<comment type="subcellular location">
    <subcellularLocation>
        <location evidence="1">Nucleus</location>
    </subcellularLocation>
</comment>
<dbReference type="PANTHER" id="PTHR45843:SF1">
    <property type="entry name" value="PEPTIDYL-PROLYL CIS-TRANS ISOMERASE-LIKE 4"/>
    <property type="match status" value="1"/>
</dbReference>
<keyword evidence="4 6" id="KW-0413">Isomerase</keyword>
<comment type="function">
    <text evidence="6">PPIases accelerate the folding of proteins. It catalyzes the cis-trans isomerization of proline imidic peptide bonds in oligopeptides.</text>
</comment>
<evidence type="ECO:0000313" key="8">
    <source>
        <dbReference type="EMBL" id="MES1921513.1"/>
    </source>
</evidence>
<dbReference type="PRINTS" id="PR00153">
    <property type="entry name" value="CSAPPISMRASE"/>
</dbReference>
<keyword evidence="8" id="KW-0560">Oxidoreductase</keyword>
<sequence length="137" mass="15459">MAVLFETSVGDFVIDLYTRNSPATSLNFIKLCKAKYYNNNIFHRVIKNLLVQSGDPTGSGEGGRCIFNLIDRTKSRFIKDEIKKKALHKVLKFSFPENFQFGSVCMASAGKNKIASQFFVVTSKKFLTKSTNLQVNF</sequence>
<keyword evidence="5" id="KW-0539">Nucleus</keyword>
<dbReference type="InterPro" id="IPR029000">
    <property type="entry name" value="Cyclophilin-like_dom_sf"/>
</dbReference>
<evidence type="ECO:0000256" key="2">
    <source>
        <dbReference type="ARBA" id="ARBA00022884"/>
    </source>
</evidence>
<evidence type="ECO:0000256" key="5">
    <source>
        <dbReference type="ARBA" id="ARBA00023242"/>
    </source>
</evidence>
<feature type="domain" description="PPIase cyclophilin-type" evidence="7">
    <location>
        <begin position="1"/>
        <end position="137"/>
    </location>
</feature>
<protein>
    <recommendedName>
        <fullName evidence="6">Peptidyl-prolyl cis-trans isomerase</fullName>
        <shortName evidence="6">PPIase</shortName>
        <ecNumber evidence="6">5.2.1.8</ecNumber>
    </recommendedName>
</protein>
<dbReference type="Proteomes" id="UP001439008">
    <property type="component" value="Unassembled WGS sequence"/>
</dbReference>
<dbReference type="InterPro" id="IPR035542">
    <property type="entry name" value="CRIP"/>
</dbReference>
<accession>A0ABV2APB5</accession>
<evidence type="ECO:0000256" key="1">
    <source>
        <dbReference type="ARBA" id="ARBA00004123"/>
    </source>
</evidence>
<dbReference type="GO" id="GO:0004497">
    <property type="term" value="F:monooxygenase activity"/>
    <property type="evidence" value="ECO:0007669"/>
    <property type="project" value="UniProtKB-KW"/>
</dbReference>
<dbReference type="InterPro" id="IPR002130">
    <property type="entry name" value="Cyclophilin-type_PPIase_dom"/>
</dbReference>
<dbReference type="InterPro" id="IPR024936">
    <property type="entry name" value="Cyclophilin-type_PPIase"/>
</dbReference>
<dbReference type="PROSITE" id="PS50072">
    <property type="entry name" value="CSA_PPIASE_2"/>
    <property type="match status" value="1"/>
</dbReference>
<comment type="caution">
    <text evidence="8">The sequence shown here is derived from an EMBL/GenBank/DDBJ whole genome shotgun (WGS) entry which is preliminary data.</text>
</comment>
<comment type="similarity">
    <text evidence="6">Belongs to the cyclophilin-type PPIase family.</text>
</comment>
<evidence type="ECO:0000256" key="4">
    <source>
        <dbReference type="ARBA" id="ARBA00023235"/>
    </source>
</evidence>
<comment type="catalytic activity">
    <reaction evidence="6">
        <text>[protein]-peptidylproline (omega=180) = [protein]-peptidylproline (omega=0)</text>
        <dbReference type="Rhea" id="RHEA:16237"/>
        <dbReference type="Rhea" id="RHEA-COMP:10747"/>
        <dbReference type="Rhea" id="RHEA-COMP:10748"/>
        <dbReference type="ChEBI" id="CHEBI:83833"/>
        <dbReference type="ChEBI" id="CHEBI:83834"/>
        <dbReference type="EC" id="5.2.1.8"/>
    </reaction>
</comment>
<dbReference type="GO" id="GO:0003755">
    <property type="term" value="F:peptidyl-prolyl cis-trans isomerase activity"/>
    <property type="evidence" value="ECO:0007669"/>
    <property type="project" value="UniProtKB-EC"/>
</dbReference>
<gene>
    <name evidence="8" type="primary">CYP59</name>
    <name evidence="8" type="ORF">MHBO_003039</name>
</gene>
<dbReference type="EC" id="5.2.1.8" evidence="6"/>
<evidence type="ECO:0000259" key="7">
    <source>
        <dbReference type="PROSITE" id="PS50072"/>
    </source>
</evidence>
<dbReference type="PIRSF" id="PIRSF001467">
    <property type="entry name" value="Peptidylpro_ismrse"/>
    <property type="match status" value="1"/>
</dbReference>
<keyword evidence="3 6" id="KW-0697">Rotamase</keyword>
<dbReference type="Gene3D" id="2.40.100.10">
    <property type="entry name" value="Cyclophilin-like"/>
    <property type="match status" value="1"/>
</dbReference>
<keyword evidence="9" id="KW-1185">Reference proteome</keyword>
<dbReference type="SUPFAM" id="SSF50891">
    <property type="entry name" value="Cyclophilin-like"/>
    <property type="match status" value="1"/>
</dbReference>
<evidence type="ECO:0000313" key="9">
    <source>
        <dbReference type="Proteomes" id="UP001439008"/>
    </source>
</evidence>
<keyword evidence="8" id="KW-0503">Monooxygenase</keyword>